<dbReference type="RefSeq" id="WP_199601293.1">
    <property type="nucleotide sequence ID" value="NZ_JAEHJZ010000036.1"/>
</dbReference>
<sequence>MKENKIKTSWEINAEQWIHVMDKQEIASRKFTNEAIVSVLKASEAKKIVDIGCGEGWLTRAITEMGKSGTGIDATVSLLENAKKKGKEAYHHISYEDLVEGKLIPKAPFDAAVFNFCLYQNKELISLLKQLKNSLIFNGEIIIQTLHPLYLTQNQLPYTSQWIADSWKGLPGSFLDGHPWYARTFERWLLDFQEAGLIVNAIIEVNNQDAIPISVIFKTQVK</sequence>
<evidence type="ECO:0000313" key="1">
    <source>
        <dbReference type="EMBL" id="MBJ7881994.1"/>
    </source>
</evidence>
<organism evidence="1 2">
    <name type="scientific">Gelidibacter salicanalis</name>
    <dbReference type="NCBI Taxonomy" id="291193"/>
    <lineage>
        <taxon>Bacteria</taxon>
        <taxon>Pseudomonadati</taxon>
        <taxon>Bacteroidota</taxon>
        <taxon>Flavobacteriia</taxon>
        <taxon>Flavobacteriales</taxon>
        <taxon>Flavobacteriaceae</taxon>
        <taxon>Gelidibacter</taxon>
    </lineage>
</organism>
<reference evidence="1 2" key="1">
    <citation type="submission" date="2020-09" db="EMBL/GenBank/DDBJ databases">
        <title>Draft genome of Gelidibacter salicanalis PAMC21136.</title>
        <authorList>
            <person name="Park H."/>
        </authorList>
    </citation>
    <scope>NUCLEOTIDE SEQUENCE [LARGE SCALE GENOMIC DNA]</scope>
    <source>
        <strain evidence="1 2">PAMC21136</strain>
    </source>
</reference>
<dbReference type="Pfam" id="PF13489">
    <property type="entry name" value="Methyltransf_23"/>
    <property type="match status" value="1"/>
</dbReference>
<dbReference type="EMBL" id="JAEHJZ010000036">
    <property type="protein sequence ID" value="MBJ7881994.1"/>
    <property type="molecule type" value="Genomic_DNA"/>
</dbReference>
<dbReference type="Proteomes" id="UP000662373">
    <property type="component" value="Unassembled WGS sequence"/>
</dbReference>
<keyword evidence="1" id="KW-0808">Transferase</keyword>
<dbReference type="SUPFAM" id="SSF53335">
    <property type="entry name" value="S-adenosyl-L-methionine-dependent methyltransferases"/>
    <property type="match status" value="1"/>
</dbReference>
<keyword evidence="1" id="KW-0489">Methyltransferase</keyword>
<dbReference type="CDD" id="cd02440">
    <property type="entry name" value="AdoMet_MTases"/>
    <property type="match status" value="1"/>
</dbReference>
<dbReference type="GO" id="GO:0032259">
    <property type="term" value="P:methylation"/>
    <property type="evidence" value="ECO:0007669"/>
    <property type="project" value="UniProtKB-KW"/>
</dbReference>
<proteinExistence type="predicted"/>
<dbReference type="AlphaFoldDB" id="A0A934KR48"/>
<dbReference type="GO" id="GO:0008168">
    <property type="term" value="F:methyltransferase activity"/>
    <property type="evidence" value="ECO:0007669"/>
    <property type="project" value="UniProtKB-KW"/>
</dbReference>
<dbReference type="PANTHER" id="PTHR43861">
    <property type="entry name" value="TRANS-ACONITATE 2-METHYLTRANSFERASE-RELATED"/>
    <property type="match status" value="1"/>
</dbReference>
<name>A0A934KR48_9FLAO</name>
<evidence type="ECO:0000313" key="2">
    <source>
        <dbReference type="Proteomes" id="UP000662373"/>
    </source>
</evidence>
<protein>
    <submittedName>
        <fullName evidence="1">Methyltransferase domain-containing protein</fullName>
    </submittedName>
</protein>
<dbReference type="Gene3D" id="3.40.50.150">
    <property type="entry name" value="Vaccinia Virus protein VP39"/>
    <property type="match status" value="1"/>
</dbReference>
<accession>A0A934KR48</accession>
<gene>
    <name evidence="1" type="ORF">JEM65_15265</name>
</gene>
<comment type="caution">
    <text evidence="1">The sequence shown here is derived from an EMBL/GenBank/DDBJ whole genome shotgun (WGS) entry which is preliminary data.</text>
</comment>
<keyword evidence="2" id="KW-1185">Reference proteome</keyword>
<dbReference type="InterPro" id="IPR029063">
    <property type="entry name" value="SAM-dependent_MTases_sf"/>
</dbReference>